<evidence type="ECO:0000313" key="1">
    <source>
        <dbReference type="EMBL" id="EKO32706.1"/>
    </source>
</evidence>
<name>A0A0E2BMZ8_9LEPT</name>
<keyword evidence="2" id="KW-1185">Reference proteome</keyword>
<dbReference type="Proteomes" id="UP000006329">
    <property type="component" value="Unassembled WGS sequence"/>
</dbReference>
<dbReference type="AlphaFoldDB" id="A0A0E2BMZ8"/>
<proteinExistence type="predicted"/>
<accession>A0A0E2BMZ8</accession>
<sequence>MIEICGSSHIQDFFEISFEHLSEGKFKSIFGPNSKKNDNTEFPHFKTQLSVVKLKDFLHFKPNSKTRFFKNQKLDFGAATYFLNKIRKIKMGLQTRLRLKSKPSLSARIIPRIFLME</sequence>
<gene>
    <name evidence="1" type="ORF">LEP1GSC179_3162</name>
</gene>
<comment type="caution">
    <text evidence="1">The sequence shown here is derived from an EMBL/GenBank/DDBJ whole genome shotgun (WGS) entry which is preliminary data.</text>
</comment>
<organism evidence="1 2">
    <name type="scientific">Leptospira santarosai str. MOR084</name>
    <dbReference type="NCBI Taxonomy" id="1049984"/>
    <lineage>
        <taxon>Bacteria</taxon>
        <taxon>Pseudomonadati</taxon>
        <taxon>Spirochaetota</taxon>
        <taxon>Spirochaetia</taxon>
        <taxon>Leptospirales</taxon>
        <taxon>Leptospiraceae</taxon>
        <taxon>Leptospira</taxon>
    </lineage>
</organism>
<reference evidence="1" key="1">
    <citation type="submission" date="2012-10" db="EMBL/GenBank/DDBJ databases">
        <authorList>
            <person name="Harkins D.M."/>
            <person name="Durkin A.S."/>
            <person name="Brinkac L.M."/>
            <person name="Haft D.H."/>
            <person name="Selengut J.D."/>
            <person name="Sanka R."/>
            <person name="DePew J."/>
            <person name="Purushe J."/>
            <person name="Matthias M.A."/>
            <person name="Vinetz J.M."/>
            <person name="Sutton G.G."/>
            <person name="Nierman W.C."/>
            <person name="Fouts D.E."/>
        </authorList>
    </citation>
    <scope>NUCLEOTIDE SEQUENCE [LARGE SCALE GENOMIC DNA]</scope>
    <source>
        <strain evidence="1">MOR084</strain>
    </source>
</reference>
<evidence type="ECO:0000313" key="2">
    <source>
        <dbReference type="Proteomes" id="UP000006329"/>
    </source>
</evidence>
<protein>
    <submittedName>
        <fullName evidence="1">Uncharacterized protein</fullName>
    </submittedName>
</protein>
<dbReference type="EMBL" id="AHON02000063">
    <property type="protein sequence ID" value="EKO32706.1"/>
    <property type="molecule type" value="Genomic_DNA"/>
</dbReference>